<dbReference type="Gene3D" id="3.40.50.2300">
    <property type="match status" value="1"/>
</dbReference>
<organism evidence="7 8">
    <name type="scientific">Megasphaera cerevisiae DSM 20462</name>
    <dbReference type="NCBI Taxonomy" id="1122219"/>
    <lineage>
        <taxon>Bacteria</taxon>
        <taxon>Bacillati</taxon>
        <taxon>Bacillota</taxon>
        <taxon>Negativicutes</taxon>
        <taxon>Veillonellales</taxon>
        <taxon>Veillonellaceae</taxon>
        <taxon>Megasphaera</taxon>
    </lineage>
</organism>
<evidence type="ECO:0000256" key="5">
    <source>
        <dbReference type="SAM" id="Coils"/>
    </source>
</evidence>
<dbReference type="Pfam" id="PF25601">
    <property type="entry name" value="AAA_lid_14"/>
    <property type="match status" value="1"/>
</dbReference>
<feature type="domain" description="Sigma-54 factor interaction" evidence="6">
    <location>
        <begin position="327"/>
        <end position="557"/>
    </location>
</feature>
<keyword evidence="3" id="KW-0805">Transcription regulation</keyword>
<dbReference type="Pfam" id="PF02954">
    <property type="entry name" value="HTH_8"/>
    <property type="match status" value="1"/>
</dbReference>
<dbReference type="InterPro" id="IPR003593">
    <property type="entry name" value="AAA+_ATPase"/>
</dbReference>
<feature type="coiled-coil region" evidence="5">
    <location>
        <begin position="168"/>
        <end position="205"/>
    </location>
</feature>
<sequence>MSKILFISPSVQLAARAREIIAERSLEVEVQVASLKESKEIAARAVENGIKVLISRGGNASILQKCFAVPVIKVKLTSGCYIEAFEKIRSIEGPVAFFSVEEIQDNVKTLCYLMDVESNFYRFDNEMAAEDVVKKAVRDGNVLGIGGVVTEKYAGLYDLDYVTLENSREDIEMALDSAQQVLASLQREEIRRKSLQLQLQRYEVIFNYTHDGIIAIDKKGKVEVVNKQAEKILPLKNKPYEGQYIENILPSTKMHTVLRSGEMETDELMKVGNAIINTNRIPIIIDGQIEGVVATFRDIESIRISEQKIRSNLHKKGLASKYRFTDMIGESKAIQRAIRIAKGYAKNNSNILLLGEIGVGKEMFAHSIHRESRRRNMPFVVVNCANVSPVVLLADLQGYEEGSSPFGAKGHKEGMFELAHGGTLFLDKIEDAPLGVQALLLRVLEDNEVRRIGGDHVIPIDVRVIVSANKTLTKKIEEGTFLEELFYAISVLTLEIPPLRERGDDYLLLCSDWFRRSFGADFRKYEGKIKDIEEYIKGYTWKGNIRQLSNFVERVSVLLKNDMSVEEVVSTLPGLAHPADEKENVMLGKWTRAAVLEALSESKLNISRAARLLNCSRSTLYKKMDEFNIKITNGTT</sequence>
<dbReference type="InterPro" id="IPR009057">
    <property type="entry name" value="Homeodomain-like_sf"/>
</dbReference>
<dbReference type="SMART" id="SM00091">
    <property type="entry name" value="PAS"/>
    <property type="match status" value="1"/>
</dbReference>
<evidence type="ECO:0000313" key="7">
    <source>
        <dbReference type="EMBL" id="KMO87311.1"/>
    </source>
</evidence>
<dbReference type="GO" id="GO:0005524">
    <property type="term" value="F:ATP binding"/>
    <property type="evidence" value="ECO:0007669"/>
    <property type="project" value="UniProtKB-KW"/>
</dbReference>
<reference evidence="7 8" key="1">
    <citation type="submission" date="2015-06" db="EMBL/GenBank/DDBJ databases">
        <title>Draft genome sequence of beer spoilage bacterium Megasphaera cerevisiae type strain 20462.</title>
        <authorList>
            <person name="Kutumbaka K."/>
            <person name="Pasmowitz J."/>
            <person name="Mategko J."/>
            <person name="Reyes D."/>
            <person name="Friedrich A."/>
            <person name="Han S."/>
            <person name="Martens-Habbena W."/>
            <person name="Neal-McKinney J."/>
            <person name="Janagama H.K."/>
            <person name="Nadala C."/>
            <person name="Samadpour M."/>
        </authorList>
    </citation>
    <scope>NUCLEOTIDE SEQUENCE [LARGE SCALE GENOMIC DNA]</scope>
    <source>
        <strain evidence="7 8">DSM 20462</strain>
    </source>
</reference>
<dbReference type="SMART" id="SM00382">
    <property type="entry name" value="AAA"/>
    <property type="match status" value="1"/>
</dbReference>
<dbReference type="AlphaFoldDB" id="A0A0J6ZQS4"/>
<dbReference type="FunFam" id="3.40.50.300:FF:000006">
    <property type="entry name" value="DNA-binding transcriptional regulator NtrC"/>
    <property type="match status" value="1"/>
</dbReference>
<evidence type="ECO:0000256" key="2">
    <source>
        <dbReference type="ARBA" id="ARBA00022840"/>
    </source>
</evidence>
<dbReference type="SUPFAM" id="SSF52540">
    <property type="entry name" value="P-loop containing nucleoside triphosphate hydrolases"/>
    <property type="match status" value="1"/>
</dbReference>
<evidence type="ECO:0000256" key="3">
    <source>
        <dbReference type="ARBA" id="ARBA00023015"/>
    </source>
</evidence>
<dbReference type="Proteomes" id="UP000036503">
    <property type="component" value="Unassembled WGS sequence"/>
</dbReference>
<dbReference type="CDD" id="cd00009">
    <property type="entry name" value="AAA"/>
    <property type="match status" value="1"/>
</dbReference>
<dbReference type="InterPro" id="IPR027417">
    <property type="entry name" value="P-loop_NTPase"/>
</dbReference>
<dbReference type="SUPFAM" id="SSF159800">
    <property type="entry name" value="PrpR receptor domain-like"/>
    <property type="match status" value="1"/>
</dbReference>
<dbReference type="Gene3D" id="3.40.50.300">
    <property type="entry name" value="P-loop containing nucleotide triphosphate hydrolases"/>
    <property type="match status" value="1"/>
</dbReference>
<dbReference type="InterPro" id="IPR002078">
    <property type="entry name" value="Sigma_54_int"/>
</dbReference>
<dbReference type="PANTHER" id="PTHR32071:SF57">
    <property type="entry name" value="C4-DICARBOXYLATE TRANSPORT TRANSCRIPTIONAL REGULATORY PROTEIN DCTD"/>
    <property type="match status" value="1"/>
</dbReference>
<dbReference type="EMBL" id="LEKT01000007">
    <property type="protein sequence ID" value="KMO87311.1"/>
    <property type="molecule type" value="Genomic_DNA"/>
</dbReference>
<dbReference type="InterPro" id="IPR010524">
    <property type="entry name" value="Sig_transdc_resp-reg_PrpR_N"/>
</dbReference>
<dbReference type="PROSITE" id="PS50045">
    <property type="entry name" value="SIGMA54_INTERACT_4"/>
    <property type="match status" value="1"/>
</dbReference>
<dbReference type="SUPFAM" id="SSF55785">
    <property type="entry name" value="PYP-like sensor domain (PAS domain)"/>
    <property type="match status" value="1"/>
</dbReference>
<evidence type="ECO:0000256" key="4">
    <source>
        <dbReference type="ARBA" id="ARBA00023163"/>
    </source>
</evidence>
<evidence type="ECO:0000256" key="1">
    <source>
        <dbReference type="ARBA" id="ARBA00022741"/>
    </source>
</evidence>
<evidence type="ECO:0000313" key="8">
    <source>
        <dbReference type="Proteomes" id="UP000036503"/>
    </source>
</evidence>
<keyword evidence="4" id="KW-0804">Transcription</keyword>
<proteinExistence type="predicted"/>
<dbReference type="Gene3D" id="1.10.10.60">
    <property type="entry name" value="Homeodomain-like"/>
    <property type="match status" value="1"/>
</dbReference>
<comment type="caution">
    <text evidence="7">The sequence shown here is derived from an EMBL/GenBank/DDBJ whole genome shotgun (WGS) entry which is preliminary data.</text>
</comment>
<keyword evidence="8" id="KW-1185">Reference proteome</keyword>
<accession>A0A0J6ZQS4</accession>
<dbReference type="PROSITE" id="PS00676">
    <property type="entry name" value="SIGMA54_INTERACT_2"/>
    <property type="match status" value="1"/>
</dbReference>
<dbReference type="Gene3D" id="1.10.8.60">
    <property type="match status" value="1"/>
</dbReference>
<dbReference type="NCBIfam" id="TIGR00229">
    <property type="entry name" value="sensory_box"/>
    <property type="match status" value="1"/>
</dbReference>
<dbReference type="InterPro" id="IPR025943">
    <property type="entry name" value="Sigma_54_int_dom_ATP-bd_2"/>
</dbReference>
<dbReference type="InterPro" id="IPR058031">
    <property type="entry name" value="AAA_lid_NorR"/>
</dbReference>
<dbReference type="GO" id="GO:0006355">
    <property type="term" value="P:regulation of DNA-templated transcription"/>
    <property type="evidence" value="ECO:0007669"/>
    <property type="project" value="InterPro"/>
</dbReference>
<keyword evidence="1" id="KW-0547">Nucleotide-binding</keyword>
<dbReference type="InParanoid" id="A0A0J6ZQS4"/>
<dbReference type="RefSeq" id="WP_048513469.1">
    <property type="nucleotide sequence ID" value="NZ_FUXD01000005.1"/>
</dbReference>
<keyword evidence="2" id="KW-0067">ATP-binding</keyword>
<dbReference type="Gene3D" id="3.40.50.10660">
    <property type="entry name" value="PrpR receptor domain-like"/>
    <property type="match status" value="1"/>
</dbReference>
<gene>
    <name evidence="7" type="ORF">AB840_03675</name>
</gene>
<dbReference type="GO" id="GO:0043565">
    <property type="term" value="F:sequence-specific DNA binding"/>
    <property type="evidence" value="ECO:0007669"/>
    <property type="project" value="InterPro"/>
</dbReference>
<dbReference type="PANTHER" id="PTHR32071">
    <property type="entry name" value="TRANSCRIPTIONAL REGULATORY PROTEIN"/>
    <property type="match status" value="1"/>
</dbReference>
<protein>
    <recommendedName>
        <fullName evidence="6">Sigma-54 factor interaction domain-containing protein</fullName>
    </recommendedName>
</protein>
<dbReference type="STRING" id="39029.BSR42_01765"/>
<dbReference type="PATRIC" id="fig|1122219.3.peg.2837"/>
<name>A0A0J6ZQS4_9FIRM</name>
<dbReference type="InterPro" id="IPR002197">
    <property type="entry name" value="HTH_Fis"/>
</dbReference>
<dbReference type="SUPFAM" id="SSF46689">
    <property type="entry name" value="Homeodomain-like"/>
    <property type="match status" value="1"/>
</dbReference>
<evidence type="ECO:0000259" key="6">
    <source>
        <dbReference type="PROSITE" id="PS50045"/>
    </source>
</evidence>
<dbReference type="InterPro" id="IPR035965">
    <property type="entry name" value="PAS-like_dom_sf"/>
</dbReference>
<dbReference type="Gene3D" id="3.30.450.20">
    <property type="entry name" value="PAS domain"/>
    <property type="match status" value="1"/>
</dbReference>
<dbReference type="OrthoDB" id="9764280at2"/>
<dbReference type="Pfam" id="PF06506">
    <property type="entry name" value="PrpR_N"/>
    <property type="match status" value="1"/>
</dbReference>
<dbReference type="GO" id="GO:0000156">
    <property type="term" value="F:phosphorelay response regulator activity"/>
    <property type="evidence" value="ECO:0007669"/>
    <property type="project" value="InterPro"/>
</dbReference>
<dbReference type="Pfam" id="PF00158">
    <property type="entry name" value="Sigma54_activat"/>
    <property type="match status" value="1"/>
</dbReference>
<keyword evidence="5" id="KW-0175">Coiled coil</keyword>
<dbReference type="InterPro" id="IPR000014">
    <property type="entry name" value="PAS"/>
</dbReference>
<dbReference type="PRINTS" id="PR01590">
    <property type="entry name" value="HTHFIS"/>
</dbReference>